<comment type="caution">
    <text evidence="2">The sequence shown here is derived from an EMBL/GenBank/DDBJ whole genome shotgun (WGS) entry which is preliminary data.</text>
</comment>
<gene>
    <name evidence="2" type="ORF">AFUS01_LOCUS5148</name>
</gene>
<evidence type="ECO:0000313" key="3">
    <source>
        <dbReference type="Proteomes" id="UP000708208"/>
    </source>
</evidence>
<dbReference type="AlphaFoldDB" id="A0A8J2NV16"/>
<name>A0A8J2NV16_9HEXA</name>
<accession>A0A8J2NV16</accession>
<dbReference type="EMBL" id="CAJVCH010032646">
    <property type="protein sequence ID" value="CAG7712304.1"/>
    <property type="molecule type" value="Genomic_DNA"/>
</dbReference>
<evidence type="ECO:0000256" key="1">
    <source>
        <dbReference type="SAM" id="Phobius"/>
    </source>
</evidence>
<protein>
    <submittedName>
        <fullName evidence="2">Uncharacterized protein</fullName>
    </submittedName>
</protein>
<organism evidence="2 3">
    <name type="scientific">Allacma fusca</name>
    <dbReference type="NCBI Taxonomy" id="39272"/>
    <lineage>
        <taxon>Eukaryota</taxon>
        <taxon>Metazoa</taxon>
        <taxon>Ecdysozoa</taxon>
        <taxon>Arthropoda</taxon>
        <taxon>Hexapoda</taxon>
        <taxon>Collembola</taxon>
        <taxon>Symphypleona</taxon>
        <taxon>Sminthuridae</taxon>
        <taxon>Allacma</taxon>
    </lineage>
</organism>
<feature type="non-terminal residue" evidence="2">
    <location>
        <position position="57"/>
    </location>
</feature>
<keyword evidence="1" id="KW-1133">Transmembrane helix</keyword>
<reference evidence="2" key="1">
    <citation type="submission" date="2021-06" db="EMBL/GenBank/DDBJ databases">
        <authorList>
            <person name="Hodson N. C."/>
            <person name="Mongue J. A."/>
            <person name="Jaron S. K."/>
        </authorList>
    </citation>
    <scope>NUCLEOTIDE SEQUENCE</scope>
</reference>
<feature type="transmembrane region" description="Helical" evidence="1">
    <location>
        <begin position="15"/>
        <end position="37"/>
    </location>
</feature>
<keyword evidence="1" id="KW-0472">Membrane</keyword>
<feature type="non-terminal residue" evidence="2">
    <location>
        <position position="1"/>
    </location>
</feature>
<sequence>LLPSPIPPQINSGNFGTAMVIVLGVISIIVLCLVWLFNNQLAIISTGFRRAIIRGVG</sequence>
<dbReference type="Proteomes" id="UP000708208">
    <property type="component" value="Unassembled WGS sequence"/>
</dbReference>
<evidence type="ECO:0000313" key="2">
    <source>
        <dbReference type="EMBL" id="CAG7712304.1"/>
    </source>
</evidence>
<keyword evidence="3" id="KW-1185">Reference proteome</keyword>
<proteinExistence type="predicted"/>
<keyword evidence="1" id="KW-0812">Transmembrane</keyword>